<evidence type="ECO:0000313" key="7">
    <source>
        <dbReference type="EMBL" id="CAG8036199.1"/>
    </source>
</evidence>
<keyword evidence="8" id="KW-1185">Reference proteome</keyword>
<dbReference type="GO" id="GO:0045944">
    <property type="term" value="P:positive regulation of transcription by RNA polymerase II"/>
    <property type="evidence" value="ECO:0007669"/>
    <property type="project" value="TreeGrafter"/>
</dbReference>
<gene>
    <name evidence="7" type="ORF">POLS_LOCUS2848</name>
</gene>
<dbReference type="GO" id="GO:0008270">
    <property type="term" value="F:zinc ion binding"/>
    <property type="evidence" value="ECO:0007669"/>
    <property type="project" value="InterPro"/>
</dbReference>
<organism evidence="7 8">
    <name type="scientific">Penicillium olsonii</name>
    <dbReference type="NCBI Taxonomy" id="99116"/>
    <lineage>
        <taxon>Eukaryota</taxon>
        <taxon>Fungi</taxon>
        <taxon>Dikarya</taxon>
        <taxon>Ascomycota</taxon>
        <taxon>Pezizomycotina</taxon>
        <taxon>Eurotiomycetes</taxon>
        <taxon>Eurotiomycetidae</taxon>
        <taxon>Eurotiales</taxon>
        <taxon>Aspergillaceae</taxon>
        <taxon>Penicillium</taxon>
    </lineage>
</organism>
<reference evidence="7" key="1">
    <citation type="submission" date="2021-07" db="EMBL/GenBank/DDBJ databases">
        <authorList>
            <person name="Branca A.L. A."/>
        </authorList>
    </citation>
    <scope>NUCLEOTIDE SEQUENCE</scope>
</reference>
<dbReference type="CDD" id="cd12148">
    <property type="entry name" value="fungal_TF_MHR"/>
    <property type="match status" value="1"/>
</dbReference>
<accession>A0A9W4HJY9</accession>
<dbReference type="PANTHER" id="PTHR47540">
    <property type="entry name" value="THIAMINE REPRESSIBLE GENES REGULATORY PROTEIN THI5"/>
    <property type="match status" value="1"/>
</dbReference>
<keyword evidence="3" id="KW-0238">DNA-binding</keyword>
<dbReference type="Proteomes" id="UP001153618">
    <property type="component" value="Unassembled WGS sequence"/>
</dbReference>
<comment type="subcellular location">
    <subcellularLocation>
        <location evidence="1">Nucleus</location>
    </subcellularLocation>
</comment>
<dbReference type="Pfam" id="PF04082">
    <property type="entry name" value="Fungal_trans"/>
    <property type="match status" value="1"/>
</dbReference>
<dbReference type="OrthoDB" id="3990906at2759"/>
<dbReference type="GO" id="GO:0005634">
    <property type="term" value="C:nucleus"/>
    <property type="evidence" value="ECO:0007669"/>
    <property type="project" value="UniProtKB-SubCell"/>
</dbReference>
<evidence type="ECO:0000256" key="1">
    <source>
        <dbReference type="ARBA" id="ARBA00004123"/>
    </source>
</evidence>
<sequence length="415" mass="46831">MAYFAQASKMLGYFNERPATDTVETLLLLSLYSLAVNRRYSAYILSGTAMRTAIVLGLHFNISPMELPDPYTREHRKRLFWTAYIFDRLWATNLGYPLAIQDVEIEVSLPSHVPVNTTSETERDPRDSLDCQYYAAWIELVRHQANVVRSVYLLRRQGGDAQLSARLQQTLQDLQAWSDQLPNHLKIDLPPDEPTNWRAVSLNLCFYQSIIVATRPILLHVLRFQIAASRGDSASSQASASAIALSEACVRCARHSVQLLAQSWIDGSFITFDCFFTQYLFSSLVILAISIKLEGADNQVDRDNFAQATQLLTELKDVGNFAAQEYCHHVEAIEITLADAGPMLDLGRVQVPDTSTVPVEAEFQIPELSLTAPPWSHSSLNQLLCQPELDMQFLEEAIRDTYSQEIYRSDDPFTS</sequence>
<dbReference type="EMBL" id="CAJVOS010000016">
    <property type="protein sequence ID" value="CAG8036199.1"/>
    <property type="molecule type" value="Genomic_DNA"/>
</dbReference>
<protein>
    <recommendedName>
        <fullName evidence="6">Xylanolytic transcriptional activator regulatory domain-containing protein</fullName>
    </recommendedName>
</protein>
<keyword evidence="2" id="KW-0805">Transcription regulation</keyword>
<evidence type="ECO:0000256" key="2">
    <source>
        <dbReference type="ARBA" id="ARBA00023015"/>
    </source>
</evidence>
<dbReference type="InterPro" id="IPR007219">
    <property type="entry name" value="XnlR_reg_dom"/>
</dbReference>
<dbReference type="SMART" id="SM00906">
    <property type="entry name" value="Fungal_trans"/>
    <property type="match status" value="1"/>
</dbReference>
<keyword evidence="4" id="KW-0804">Transcription</keyword>
<proteinExistence type="predicted"/>
<evidence type="ECO:0000256" key="4">
    <source>
        <dbReference type="ARBA" id="ARBA00023163"/>
    </source>
</evidence>
<keyword evidence="5" id="KW-0539">Nucleus</keyword>
<evidence type="ECO:0000256" key="3">
    <source>
        <dbReference type="ARBA" id="ARBA00023125"/>
    </source>
</evidence>
<dbReference type="GO" id="GO:0006351">
    <property type="term" value="P:DNA-templated transcription"/>
    <property type="evidence" value="ECO:0007669"/>
    <property type="project" value="InterPro"/>
</dbReference>
<evidence type="ECO:0000256" key="5">
    <source>
        <dbReference type="ARBA" id="ARBA00023242"/>
    </source>
</evidence>
<evidence type="ECO:0000313" key="8">
    <source>
        <dbReference type="Proteomes" id="UP001153618"/>
    </source>
</evidence>
<comment type="caution">
    <text evidence="7">The sequence shown here is derived from an EMBL/GenBank/DDBJ whole genome shotgun (WGS) entry which is preliminary data.</text>
</comment>
<evidence type="ECO:0000259" key="6">
    <source>
        <dbReference type="SMART" id="SM00906"/>
    </source>
</evidence>
<dbReference type="GO" id="GO:0043565">
    <property type="term" value="F:sequence-specific DNA binding"/>
    <property type="evidence" value="ECO:0007669"/>
    <property type="project" value="TreeGrafter"/>
</dbReference>
<dbReference type="InterPro" id="IPR051711">
    <property type="entry name" value="Stress_Response_Reg"/>
</dbReference>
<name>A0A9W4HJY9_PENOL</name>
<dbReference type="PANTHER" id="PTHR47540:SF6">
    <property type="entry name" value="ZN(II)2CYS6 TRANSCRIPTION FACTOR (EUROFUNG)"/>
    <property type="match status" value="1"/>
</dbReference>
<feature type="domain" description="Xylanolytic transcriptional activator regulatory" evidence="6">
    <location>
        <begin position="42"/>
        <end position="116"/>
    </location>
</feature>
<dbReference type="AlphaFoldDB" id="A0A9W4HJY9"/>